<dbReference type="InterPro" id="IPR000374">
    <property type="entry name" value="PC_trans"/>
</dbReference>
<keyword evidence="8" id="KW-1003">Cell membrane</keyword>
<dbReference type="GO" id="GO:0004605">
    <property type="term" value="F:phosphatidate cytidylyltransferase activity"/>
    <property type="evidence" value="ECO:0007669"/>
    <property type="project" value="UniProtKB-EC"/>
</dbReference>
<evidence type="ECO:0000256" key="7">
    <source>
        <dbReference type="ARBA" id="ARBA00019373"/>
    </source>
</evidence>
<dbReference type="RefSeq" id="WP_133879823.1">
    <property type="nucleotide sequence ID" value="NZ_MWIN01000014.1"/>
</dbReference>
<evidence type="ECO:0000256" key="8">
    <source>
        <dbReference type="ARBA" id="ARBA00022475"/>
    </source>
</evidence>
<comment type="subcellular location">
    <subcellularLocation>
        <location evidence="2">Cell membrane</location>
        <topology evidence="2">Multi-pass membrane protein</topology>
    </subcellularLocation>
</comment>
<comment type="catalytic activity">
    <reaction evidence="1 18">
        <text>a 1,2-diacyl-sn-glycero-3-phosphate + CTP + H(+) = a CDP-1,2-diacyl-sn-glycerol + diphosphate</text>
        <dbReference type="Rhea" id="RHEA:16229"/>
        <dbReference type="ChEBI" id="CHEBI:15378"/>
        <dbReference type="ChEBI" id="CHEBI:33019"/>
        <dbReference type="ChEBI" id="CHEBI:37563"/>
        <dbReference type="ChEBI" id="CHEBI:58332"/>
        <dbReference type="ChEBI" id="CHEBI:58608"/>
        <dbReference type="EC" id="2.7.7.41"/>
    </reaction>
</comment>
<keyword evidence="14" id="KW-0443">Lipid metabolism</keyword>
<evidence type="ECO:0000256" key="2">
    <source>
        <dbReference type="ARBA" id="ARBA00004651"/>
    </source>
</evidence>
<keyword evidence="13 19" id="KW-1133">Transmembrane helix</keyword>
<keyword evidence="9" id="KW-0444">Lipid biosynthesis</keyword>
<feature type="transmembrane region" description="Helical" evidence="19">
    <location>
        <begin position="28"/>
        <end position="47"/>
    </location>
</feature>
<keyword evidence="10 18" id="KW-0808">Transferase</keyword>
<dbReference type="UniPathway" id="UPA00557">
    <property type="reaction ID" value="UER00614"/>
</dbReference>
<dbReference type="Proteomes" id="UP000295341">
    <property type="component" value="Unassembled WGS sequence"/>
</dbReference>
<dbReference type="Pfam" id="PF01148">
    <property type="entry name" value="CTP_transf_1"/>
    <property type="match status" value="1"/>
</dbReference>
<dbReference type="GO" id="GO:0005886">
    <property type="term" value="C:plasma membrane"/>
    <property type="evidence" value="ECO:0007669"/>
    <property type="project" value="UniProtKB-SubCell"/>
</dbReference>
<evidence type="ECO:0000256" key="15">
    <source>
        <dbReference type="ARBA" id="ARBA00023136"/>
    </source>
</evidence>
<keyword evidence="17" id="KW-1208">Phospholipid metabolism</keyword>
<feature type="transmembrane region" description="Helical" evidence="19">
    <location>
        <begin position="54"/>
        <end position="72"/>
    </location>
</feature>
<dbReference type="OrthoDB" id="9799199at2"/>
<accession>A0A4V3URE2</accession>
<evidence type="ECO:0000256" key="12">
    <source>
        <dbReference type="ARBA" id="ARBA00022695"/>
    </source>
</evidence>
<dbReference type="PANTHER" id="PTHR46382">
    <property type="entry name" value="PHOSPHATIDATE CYTIDYLYLTRANSFERASE"/>
    <property type="match status" value="1"/>
</dbReference>
<feature type="transmembrane region" description="Helical" evidence="19">
    <location>
        <begin position="179"/>
        <end position="199"/>
    </location>
</feature>
<evidence type="ECO:0000256" key="6">
    <source>
        <dbReference type="ARBA" id="ARBA00012487"/>
    </source>
</evidence>
<keyword evidence="12 18" id="KW-0548">Nucleotidyltransferase</keyword>
<dbReference type="GO" id="GO:0016024">
    <property type="term" value="P:CDP-diacylglycerol biosynthetic process"/>
    <property type="evidence" value="ECO:0007669"/>
    <property type="project" value="UniProtKB-UniPathway"/>
</dbReference>
<organism evidence="20 21">
    <name type="scientific">Panacagrimonas perspica</name>
    <dbReference type="NCBI Taxonomy" id="381431"/>
    <lineage>
        <taxon>Bacteria</taxon>
        <taxon>Pseudomonadati</taxon>
        <taxon>Pseudomonadota</taxon>
        <taxon>Gammaproteobacteria</taxon>
        <taxon>Nevskiales</taxon>
        <taxon>Nevskiaceae</taxon>
        <taxon>Panacagrimonas</taxon>
    </lineage>
</organism>
<feature type="transmembrane region" description="Helical" evidence="19">
    <location>
        <begin position="137"/>
        <end position="158"/>
    </location>
</feature>
<comment type="similarity">
    <text evidence="5 18">Belongs to the CDS family.</text>
</comment>
<sequence length="273" mass="28964">MLIQRVLTALILLPLLIAAIAFLPPPALYAVFCAAGLIAGWEWAGLMKAPAPSTAIRAGFVASCAALLAAGWLLREHALWVCVAAGLWWLLAIGLVRGYPGNFERSRPGLPVMWLIGVLLIVPTMLSLWMLHAMPNGPWRVFFLFFLVFAADTGAYLAGRNFGKHKLAPSVSPGKTVEGMVGGLLLCAAWAACAGPWVFPIDSPVQIVQLVVLCLFVALFSVLGDLVESLFKRAAGVKDSGTILPGHGGMLDRVDSILAGAPMMALGLTLLKL</sequence>
<keyword evidence="11 18" id="KW-0812">Transmembrane</keyword>
<evidence type="ECO:0000256" key="13">
    <source>
        <dbReference type="ARBA" id="ARBA00022989"/>
    </source>
</evidence>
<comment type="caution">
    <text evidence="20">The sequence shown here is derived from an EMBL/GenBank/DDBJ whole genome shotgun (WGS) entry which is preliminary data.</text>
</comment>
<dbReference type="EMBL" id="SOBT01000008">
    <property type="protein sequence ID" value="TDU31215.1"/>
    <property type="molecule type" value="Genomic_DNA"/>
</dbReference>
<evidence type="ECO:0000256" key="17">
    <source>
        <dbReference type="ARBA" id="ARBA00023264"/>
    </source>
</evidence>
<evidence type="ECO:0000313" key="21">
    <source>
        <dbReference type="Proteomes" id="UP000295341"/>
    </source>
</evidence>
<evidence type="ECO:0000256" key="3">
    <source>
        <dbReference type="ARBA" id="ARBA00005119"/>
    </source>
</evidence>
<evidence type="ECO:0000256" key="11">
    <source>
        <dbReference type="ARBA" id="ARBA00022692"/>
    </source>
</evidence>
<dbReference type="AlphaFoldDB" id="A0A4V3URE2"/>
<gene>
    <name evidence="20" type="ORF">DFR24_0578</name>
</gene>
<comment type="pathway">
    <text evidence="3 18">Phospholipid metabolism; CDP-diacylglycerol biosynthesis; CDP-diacylglycerol from sn-glycerol 3-phosphate: step 3/3.</text>
</comment>
<evidence type="ECO:0000256" key="10">
    <source>
        <dbReference type="ARBA" id="ARBA00022679"/>
    </source>
</evidence>
<evidence type="ECO:0000256" key="9">
    <source>
        <dbReference type="ARBA" id="ARBA00022516"/>
    </source>
</evidence>
<evidence type="ECO:0000256" key="5">
    <source>
        <dbReference type="ARBA" id="ARBA00010185"/>
    </source>
</evidence>
<feature type="transmembrane region" description="Helical" evidence="19">
    <location>
        <begin position="78"/>
        <end position="100"/>
    </location>
</feature>
<evidence type="ECO:0000256" key="16">
    <source>
        <dbReference type="ARBA" id="ARBA00023209"/>
    </source>
</evidence>
<reference evidence="20 21" key="1">
    <citation type="submission" date="2019-03" db="EMBL/GenBank/DDBJ databases">
        <title>Genomic Encyclopedia of Type Strains, Phase IV (KMG-IV): sequencing the most valuable type-strain genomes for metagenomic binning, comparative biology and taxonomic classification.</title>
        <authorList>
            <person name="Goeker M."/>
        </authorList>
    </citation>
    <scope>NUCLEOTIDE SEQUENCE [LARGE SCALE GENOMIC DNA]</scope>
    <source>
        <strain evidence="20 21">DSM 26377</strain>
    </source>
</reference>
<comment type="pathway">
    <text evidence="4">Lipid metabolism.</text>
</comment>
<name>A0A4V3URE2_9GAMM</name>
<dbReference type="PANTHER" id="PTHR46382:SF1">
    <property type="entry name" value="PHOSPHATIDATE CYTIDYLYLTRANSFERASE"/>
    <property type="match status" value="1"/>
</dbReference>
<feature type="transmembrane region" description="Helical" evidence="19">
    <location>
        <begin position="112"/>
        <end position="131"/>
    </location>
</feature>
<protein>
    <recommendedName>
        <fullName evidence="7 18">Phosphatidate cytidylyltransferase</fullName>
        <ecNumber evidence="6 18">2.7.7.41</ecNumber>
    </recommendedName>
</protein>
<feature type="transmembrane region" description="Helical" evidence="19">
    <location>
        <begin position="205"/>
        <end position="223"/>
    </location>
</feature>
<evidence type="ECO:0000256" key="19">
    <source>
        <dbReference type="SAM" id="Phobius"/>
    </source>
</evidence>
<proteinExistence type="inferred from homology"/>
<dbReference type="PROSITE" id="PS01315">
    <property type="entry name" value="CDS"/>
    <property type="match status" value="1"/>
</dbReference>
<keyword evidence="21" id="KW-1185">Reference proteome</keyword>
<keyword evidence="15 19" id="KW-0472">Membrane</keyword>
<evidence type="ECO:0000256" key="4">
    <source>
        <dbReference type="ARBA" id="ARBA00005189"/>
    </source>
</evidence>
<evidence type="ECO:0000256" key="14">
    <source>
        <dbReference type="ARBA" id="ARBA00023098"/>
    </source>
</evidence>
<evidence type="ECO:0000313" key="20">
    <source>
        <dbReference type="EMBL" id="TDU31215.1"/>
    </source>
</evidence>
<evidence type="ECO:0000256" key="1">
    <source>
        <dbReference type="ARBA" id="ARBA00001698"/>
    </source>
</evidence>
<dbReference type="EC" id="2.7.7.41" evidence="6 18"/>
<keyword evidence="16" id="KW-0594">Phospholipid biosynthesis</keyword>
<evidence type="ECO:0000256" key="18">
    <source>
        <dbReference type="RuleBase" id="RU003938"/>
    </source>
</evidence>